<evidence type="ECO:0000313" key="1">
    <source>
        <dbReference type="EMBL" id="RUL77540.1"/>
    </source>
</evidence>
<dbReference type="InterPro" id="IPR008914">
    <property type="entry name" value="PEBP"/>
</dbReference>
<dbReference type="PANTHER" id="PTHR30289:SF1">
    <property type="entry name" value="PEBP (PHOSPHATIDYLETHANOLAMINE-BINDING PROTEIN) FAMILY PROTEIN"/>
    <property type="match status" value="1"/>
</dbReference>
<protein>
    <submittedName>
        <fullName evidence="1">YbhB/YbcL family Raf kinase inhibitor-like protein</fullName>
    </submittedName>
</protein>
<organism evidence="1 2">
    <name type="scientific">Dyella choica</name>
    <dbReference type="NCBI Taxonomy" id="1927959"/>
    <lineage>
        <taxon>Bacteria</taxon>
        <taxon>Pseudomonadati</taxon>
        <taxon>Pseudomonadota</taxon>
        <taxon>Gammaproteobacteria</taxon>
        <taxon>Lysobacterales</taxon>
        <taxon>Rhodanobacteraceae</taxon>
        <taxon>Dyella</taxon>
    </lineage>
</organism>
<dbReference type="InterPro" id="IPR005247">
    <property type="entry name" value="YbhB_YbcL/LppC-like"/>
</dbReference>
<evidence type="ECO:0000313" key="2">
    <source>
        <dbReference type="Proteomes" id="UP000274358"/>
    </source>
</evidence>
<comment type="caution">
    <text evidence="1">The sequence shown here is derived from an EMBL/GenBank/DDBJ whole genome shotgun (WGS) entry which is preliminary data.</text>
</comment>
<dbReference type="EMBL" id="RYYV01000004">
    <property type="protein sequence ID" value="RUL77540.1"/>
    <property type="molecule type" value="Genomic_DNA"/>
</dbReference>
<dbReference type="NCBIfam" id="TIGR00481">
    <property type="entry name" value="YbhB/YbcL family Raf kinase inhibitor-like protein"/>
    <property type="match status" value="1"/>
</dbReference>
<dbReference type="InterPro" id="IPR036610">
    <property type="entry name" value="PEBP-like_sf"/>
</dbReference>
<dbReference type="Proteomes" id="UP000274358">
    <property type="component" value="Unassembled WGS sequence"/>
</dbReference>
<sequence>MIGRILGRLLRDRHAGERWLLWNELPTAAHGDGSMELKCAAFAHGTTIPRRYAGDGVGDNVSPPLHWTGVPDGTAELVLVMEDPDAPLRRPFVHLIAAGIAPDGPQMAEGALDGQRSDTRIILGLTTFGKPGYSGPRALAGHGPHRYVFQLFALKQPSGLAWGARRKGLPGALSGKVIARARLDGYFERI</sequence>
<dbReference type="OrthoDB" id="9797506at2"/>
<dbReference type="RefSeq" id="WP_126683935.1">
    <property type="nucleotide sequence ID" value="NZ_RYYV01000004.1"/>
</dbReference>
<dbReference type="CDD" id="cd00865">
    <property type="entry name" value="PEBP_bact_arch"/>
    <property type="match status" value="1"/>
</dbReference>
<name>A0A3S0RLN2_9GAMM</name>
<dbReference type="Gene3D" id="3.90.280.10">
    <property type="entry name" value="PEBP-like"/>
    <property type="match status" value="1"/>
</dbReference>
<proteinExistence type="predicted"/>
<dbReference type="Pfam" id="PF01161">
    <property type="entry name" value="PBP"/>
    <property type="match status" value="1"/>
</dbReference>
<reference evidence="1 2" key="1">
    <citation type="submission" date="2018-12" db="EMBL/GenBank/DDBJ databases">
        <title>Dyella dinghuensis sp. nov. DHOA06 and Dyella choica sp. nov. 4M-K27, isolated from forest soil.</title>
        <authorList>
            <person name="Qiu L.-H."/>
            <person name="Gao Z.-H."/>
        </authorList>
    </citation>
    <scope>NUCLEOTIDE SEQUENCE [LARGE SCALE GENOMIC DNA]</scope>
    <source>
        <strain evidence="1 2">4M-K27</strain>
    </source>
</reference>
<dbReference type="PANTHER" id="PTHR30289">
    <property type="entry name" value="UNCHARACTERIZED PROTEIN YBCL-RELATED"/>
    <property type="match status" value="1"/>
</dbReference>
<gene>
    <name evidence="1" type="ORF">EKH80_06575</name>
</gene>
<dbReference type="SUPFAM" id="SSF49777">
    <property type="entry name" value="PEBP-like"/>
    <property type="match status" value="1"/>
</dbReference>
<accession>A0A3S0RLN2</accession>
<keyword evidence="2" id="KW-1185">Reference proteome</keyword>
<dbReference type="AlphaFoldDB" id="A0A3S0RLN2"/>